<comment type="function">
    <text evidence="1 7">Assembles around the rod to form the L-ring and probably protects the motor/basal body from shearing forces during rotation.</text>
</comment>
<evidence type="ECO:0000256" key="4">
    <source>
        <dbReference type="ARBA" id="ARBA00023136"/>
    </source>
</evidence>
<sequence length="250" mass="26810">MFARSLLTVAGAVALGLTLSGCNALTRLSEVGSAPSLSQIENPAVITGAQPVAMPMPAPEPLHQEANSLWRPGSRAFFKDQRASDVGDILTVVIQIDDSATLSNKSDRTRTNSENAGLPAVLGFESKFSKVLPSAVDPSNLIEATSDSSSEGTGSINRSEAIDLRVAAMVTQVLPNGNLVIAGRQETRVNFELRQLQIAGIIRPEDLTSTNTINWDQIAEARISYGGRGTMSDVQQPRYGQQLYDILWPF</sequence>
<evidence type="ECO:0000313" key="9">
    <source>
        <dbReference type="Proteomes" id="UP000192917"/>
    </source>
</evidence>
<keyword evidence="6 7" id="KW-0998">Cell outer membrane</keyword>
<dbReference type="RefSeq" id="WP_085125418.1">
    <property type="nucleotide sequence ID" value="NZ_FWZX01000027.1"/>
</dbReference>
<keyword evidence="8" id="KW-0966">Cell projection</keyword>
<accession>A0A1Y6CK41</accession>
<evidence type="ECO:0000256" key="1">
    <source>
        <dbReference type="ARBA" id="ARBA00002591"/>
    </source>
</evidence>
<evidence type="ECO:0000313" key="8">
    <source>
        <dbReference type="EMBL" id="SMF67939.1"/>
    </source>
</evidence>
<protein>
    <recommendedName>
        <fullName evidence="7">Flagellar L-ring protein</fullName>
    </recommendedName>
    <alternativeName>
        <fullName evidence="7">Basal body L-ring protein</fullName>
    </alternativeName>
</protein>
<name>A0A1Y6CK41_9PROT</name>
<dbReference type="InterPro" id="IPR000527">
    <property type="entry name" value="Flag_Lring"/>
</dbReference>
<keyword evidence="5 7" id="KW-0975">Bacterial flagellum</keyword>
<dbReference type="PRINTS" id="PR01008">
    <property type="entry name" value="FLGLRINGFLGH"/>
</dbReference>
<evidence type="ECO:0000256" key="3">
    <source>
        <dbReference type="ARBA" id="ARBA00022729"/>
    </source>
</evidence>
<organism evidence="8 9">
    <name type="scientific">Tistlia consotensis USBA 355</name>
    <dbReference type="NCBI Taxonomy" id="560819"/>
    <lineage>
        <taxon>Bacteria</taxon>
        <taxon>Pseudomonadati</taxon>
        <taxon>Pseudomonadota</taxon>
        <taxon>Alphaproteobacteria</taxon>
        <taxon>Rhodospirillales</taxon>
        <taxon>Rhodovibrionaceae</taxon>
        <taxon>Tistlia</taxon>
    </lineage>
</organism>
<keyword evidence="3 7" id="KW-0732">Signal</keyword>
<evidence type="ECO:0000256" key="6">
    <source>
        <dbReference type="ARBA" id="ARBA00023237"/>
    </source>
</evidence>
<dbReference type="GO" id="GO:0009427">
    <property type="term" value="C:bacterial-type flagellum basal body, distal rod, L ring"/>
    <property type="evidence" value="ECO:0007669"/>
    <property type="project" value="InterPro"/>
</dbReference>
<dbReference type="Pfam" id="PF02107">
    <property type="entry name" value="FlgH"/>
    <property type="match status" value="1"/>
</dbReference>
<dbReference type="PANTHER" id="PTHR34933">
    <property type="entry name" value="FLAGELLAR L-RING PROTEIN"/>
    <property type="match status" value="1"/>
</dbReference>
<dbReference type="GO" id="GO:0071973">
    <property type="term" value="P:bacterial-type flagellum-dependent cell motility"/>
    <property type="evidence" value="ECO:0007669"/>
    <property type="project" value="InterPro"/>
</dbReference>
<keyword evidence="4 7" id="KW-0472">Membrane</keyword>
<dbReference type="GO" id="GO:0003774">
    <property type="term" value="F:cytoskeletal motor activity"/>
    <property type="evidence" value="ECO:0007669"/>
    <property type="project" value="InterPro"/>
</dbReference>
<comment type="similarity">
    <text evidence="2 7">Belongs to the FlgH family.</text>
</comment>
<dbReference type="Proteomes" id="UP000192917">
    <property type="component" value="Unassembled WGS sequence"/>
</dbReference>
<dbReference type="HAMAP" id="MF_00415">
    <property type="entry name" value="FlgH"/>
    <property type="match status" value="1"/>
</dbReference>
<keyword evidence="8" id="KW-0282">Flagellum</keyword>
<dbReference type="PROSITE" id="PS51257">
    <property type="entry name" value="PROKAR_LIPOPROTEIN"/>
    <property type="match status" value="1"/>
</dbReference>
<comment type="subunit">
    <text evidence="7">The basal body constitutes a major portion of the flagellar organelle and consists of four rings (L,P,S, and M) mounted on a central rod.</text>
</comment>
<keyword evidence="8" id="KW-0969">Cilium</keyword>
<evidence type="ECO:0000256" key="2">
    <source>
        <dbReference type="ARBA" id="ARBA00006929"/>
    </source>
</evidence>
<dbReference type="STRING" id="560819.SAMN05428998_12774"/>
<proteinExistence type="inferred from homology"/>
<dbReference type="GO" id="GO:0009279">
    <property type="term" value="C:cell outer membrane"/>
    <property type="evidence" value="ECO:0007669"/>
    <property type="project" value="UniProtKB-SubCell"/>
</dbReference>
<reference evidence="8 9" key="1">
    <citation type="submission" date="2017-04" db="EMBL/GenBank/DDBJ databases">
        <authorList>
            <person name="Afonso C.L."/>
            <person name="Miller P.J."/>
            <person name="Scott M.A."/>
            <person name="Spackman E."/>
            <person name="Goraichik I."/>
            <person name="Dimitrov K.M."/>
            <person name="Suarez D.L."/>
            <person name="Swayne D.E."/>
        </authorList>
    </citation>
    <scope>NUCLEOTIDE SEQUENCE [LARGE SCALE GENOMIC DNA]</scope>
    <source>
        <strain evidence="8 9">USBA 355</strain>
    </source>
</reference>
<dbReference type="PANTHER" id="PTHR34933:SF1">
    <property type="entry name" value="FLAGELLAR L-RING PROTEIN"/>
    <property type="match status" value="1"/>
</dbReference>
<evidence type="ECO:0000256" key="7">
    <source>
        <dbReference type="HAMAP-Rule" id="MF_00415"/>
    </source>
</evidence>
<gene>
    <name evidence="7" type="primary">flgH</name>
    <name evidence="8" type="ORF">SAMN05428998_12774</name>
</gene>
<comment type="subcellular location">
    <subcellularLocation>
        <location evidence="7">Cell outer membrane</location>
        <topology evidence="7">Lipid-anchor</topology>
    </subcellularLocation>
    <subcellularLocation>
        <location evidence="7">Bacterial flagellum basal body</location>
    </subcellularLocation>
</comment>
<dbReference type="NCBIfam" id="NF001305">
    <property type="entry name" value="PRK00249.1-5"/>
    <property type="match status" value="1"/>
</dbReference>
<keyword evidence="7" id="KW-0449">Lipoprotein</keyword>
<keyword evidence="9" id="KW-1185">Reference proteome</keyword>
<dbReference type="EMBL" id="FWZX01000027">
    <property type="protein sequence ID" value="SMF67939.1"/>
    <property type="molecule type" value="Genomic_DNA"/>
</dbReference>
<dbReference type="AlphaFoldDB" id="A0A1Y6CK41"/>
<evidence type="ECO:0000256" key="5">
    <source>
        <dbReference type="ARBA" id="ARBA00023143"/>
    </source>
</evidence>